<evidence type="ECO:0000259" key="9">
    <source>
        <dbReference type="Pfam" id="PF04049"/>
    </source>
</evidence>
<feature type="repeat" description="TPR" evidence="7">
    <location>
        <begin position="385"/>
        <end position="418"/>
    </location>
</feature>
<dbReference type="EMBL" id="BDGG01000001">
    <property type="protein sequence ID" value="GAU87739.1"/>
    <property type="molecule type" value="Genomic_DNA"/>
</dbReference>
<keyword evidence="5 7" id="KW-0802">TPR repeat</keyword>
<dbReference type="OrthoDB" id="10262026at2759"/>
<dbReference type="SUPFAM" id="SSF48452">
    <property type="entry name" value="TPR-like"/>
    <property type="match status" value="2"/>
</dbReference>
<evidence type="ECO:0000256" key="2">
    <source>
        <dbReference type="ARBA" id="ARBA00022737"/>
    </source>
</evidence>
<reference evidence="10 11" key="1">
    <citation type="journal article" date="2016" name="Nat. Commun.">
        <title>Extremotolerant tardigrade genome and improved radiotolerance of human cultured cells by tardigrade-unique protein.</title>
        <authorList>
            <person name="Hashimoto T."/>
            <person name="Horikawa D.D."/>
            <person name="Saito Y."/>
            <person name="Kuwahara H."/>
            <person name="Kozuka-Hata H."/>
            <person name="Shin-I T."/>
            <person name="Minakuchi Y."/>
            <person name="Ohishi K."/>
            <person name="Motoyama A."/>
            <person name="Aizu T."/>
            <person name="Enomoto A."/>
            <person name="Kondo K."/>
            <person name="Tanaka S."/>
            <person name="Hara Y."/>
            <person name="Koshikawa S."/>
            <person name="Sagara H."/>
            <person name="Miura T."/>
            <person name="Yokobori S."/>
            <person name="Miyagawa K."/>
            <person name="Suzuki Y."/>
            <person name="Kubo T."/>
            <person name="Oyama M."/>
            <person name="Kohara Y."/>
            <person name="Fujiyama A."/>
            <person name="Arakawa K."/>
            <person name="Katayama T."/>
            <person name="Toyoda A."/>
            <person name="Kunieda T."/>
        </authorList>
    </citation>
    <scope>NUCLEOTIDE SEQUENCE [LARGE SCALE GENOMIC DNA]</scope>
    <source>
        <strain evidence="10 11">YOKOZUNA-1</strain>
    </source>
</reference>
<evidence type="ECO:0000256" key="6">
    <source>
        <dbReference type="ARBA" id="ARBA00023306"/>
    </source>
</evidence>
<evidence type="ECO:0000256" key="8">
    <source>
        <dbReference type="SAM" id="MobiDB-lite"/>
    </source>
</evidence>
<name>A0A1D1UD57_RAMVA</name>
<organism evidence="10 11">
    <name type="scientific">Ramazzottius varieornatus</name>
    <name type="common">Water bear</name>
    <name type="synonym">Tardigrade</name>
    <dbReference type="NCBI Taxonomy" id="947166"/>
    <lineage>
        <taxon>Eukaryota</taxon>
        <taxon>Metazoa</taxon>
        <taxon>Ecdysozoa</taxon>
        <taxon>Tardigrada</taxon>
        <taxon>Eutardigrada</taxon>
        <taxon>Parachela</taxon>
        <taxon>Hypsibioidea</taxon>
        <taxon>Ramazzottiidae</taxon>
        <taxon>Ramazzottius</taxon>
    </lineage>
</organism>
<feature type="compositionally biased region" description="Basic and acidic residues" evidence="8">
    <location>
        <begin position="570"/>
        <end position="580"/>
    </location>
</feature>
<evidence type="ECO:0000313" key="11">
    <source>
        <dbReference type="Proteomes" id="UP000186922"/>
    </source>
</evidence>
<keyword evidence="6" id="KW-0131">Cell cycle</keyword>
<keyword evidence="2" id="KW-0677">Repeat</keyword>
<dbReference type="GO" id="GO:0045842">
    <property type="term" value="P:positive regulation of mitotic metaphase/anaphase transition"/>
    <property type="evidence" value="ECO:0007669"/>
    <property type="project" value="TreeGrafter"/>
</dbReference>
<dbReference type="Pfam" id="PF04049">
    <property type="entry name" value="ANAPC8"/>
    <property type="match status" value="1"/>
</dbReference>
<dbReference type="GO" id="GO:0051301">
    <property type="term" value="P:cell division"/>
    <property type="evidence" value="ECO:0007669"/>
    <property type="project" value="UniProtKB-KW"/>
</dbReference>
<keyword evidence="4" id="KW-0833">Ubl conjugation pathway</keyword>
<feature type="repeat" description="TPR" evidence="7">
    <location>
        <begin position="419"/>
        <end position="452"/>
    </location>
</feature>
<evidence type="ECO:0000256" key="1">
    <source>
        <dbReference type="ARBA" id="ARBA00022618"/>
    </source>
</evidence>
<dbReference type="Pfam" id="PF13181">
    <property type="entry name" value="TPR_8"/>
    <property type="match status" value="2"/>
</dbReference>
<accession>A0A1D1UD57</accession>
<dbReference type="PROSITE" id="PS50293">
    <property type="entry name" value="TPR_REGION"/>
    <property type="match status" value="1"/>
</dbReference>
<feature type="domain" description="Cdc23" evidence="9">
    <location>
        <begin position="41"/>
        <end position="287"/>
    </location>
</feature>
<sequence length="602" mass="69567">MADLSTSQLSEMDLSTASSLPSPTEEFILPLVLRQFPYSTIKNDVTRCMVWSSRLCFFQSQRWAAELLRPMEKIKGKAKSPLAESDVELFSSVNHPLFFVIISAMQRYQYGEALGYLKSPEYEEDAKKNHLFRFLSFYCRFLHGQSLAIQTADNPLEFSPTTEKDVKHLQILREQIKEEKLINGLDSLMKYMYAVVLRQLDSFDMACDLLAEAITEQPFMWCFWFELSDCLRSTDQLTTLLTRLPLHWMRDFFLGRAYHLLNMPEEAYQTYKYLRKSLFSSTPYVLGEMAKVCYGRRETQEAFKLMEKIRASEPFRLDDMDFYSVVLYARGDKGRLGKLSRELHDIDPFTPETHIVIGNYYSLLEQSDRAIEHYSKALRANSENQTAWLNLGYEYMGLKNYTRATSSFQKVVELNPLDLRAWISLGKVAEAEHKRPEAALYFFKATQVSPADPRGWKALGNVCELMEKMEDAMKAYWQAYLCGEKEEPVLVKLGKLYEKANQKKSALTVYEKYVESCEEMVANAKGKEDLGRSGYLSELMFVMQFITLEYKDEGREDDAMALEKQVERLKNGNDGKKKAAEVLTPGKSFNESVSMDLSTDEQ</sequence>
<dbReference type="InterPro" id="IPR007192">
    <property type="entry name" value="APC8"/>
</dbReference>
<dbReference type="AlphaFoldDB" id="A0A1D1UD57"/>
<feature type="compositionally biased region" description="Polar residues" evidence="8">
    <location>
        <begin position="587"/>
        <end position="602"/>
    </location>
</feature>
<dbReference type="STRING" id="947166.A0A1D1UD57"/>
<evidence type="ECO:0000256" key="5">
    <source>
        <dbReference type="ARBA" id="ARBA00022803"/>
    </source>
</evidence>
<comment type="caution">
    <text evidence="10">The sequence shown here is derived from an EMBL/GenBank/DDBJ whole genome shotgun (WGS) entry which is preliminary data.</text>
</comment>
<dbReference type="Gene3D" id="1.25.40.10">
    <property type="entry name" value="Tetratricopeptide repeat domain"/>
    <property type="match status" value="2"/>
</dbReference>
<dbReference type="PANTHER" id="PTHR12558">
    <property type="entry name" value="CELL DIVISION CYCLE 16,23,27"/>
    <property type="match status" value="1"/>
</dbReference>
<dbReference type="GO" id="GO:0016567">
    <property type="term" value="P:protein ubiquitination"/>
    <property type="evidence" value="ECO:0007669"/>
    <property type="project" value="TreeGrafter"/>
</dbReference>
<dbReference type="GO" id="GO:0005680">
    <property type="term" value="C:anaphase-promoting complex"/>
    <property type="evidence" value="ECO:0007669"/>
    <property type="project" value="InterPro"/>
</dbReference>
<dbReference type="Proteomes" id="UP000186922">
    <property type="component" value="Unassembled WGS sequence"/>
</dbReference>
<gene>
    <name evidence="10" type="primary">RvY_00544-1</name>
    <name evidence="10" type="synonym">RvY_00544.1</name>
    <name evidence="10" type="ORF">RvY_00544</name>
</gene>
<dbReference type="InterPro" id="IPR011990">
    <property type="entry name" value="TPR-like_helical_dom_sf"/>
</dbReference>
<keyword evidence="3" id="KW-0498">Mitosis</keyword>
<dbReference type="PANTHER" id="PTHR12558:SF10">
    <property type="entry name" value="CELL DIVISION CYCLE PROTEIN 23 HOMOLOG"/>
    <property type="match status" value="1"/>
</dbReference>
<evidence type="ECO:0000256" key="3">
    <source>
        <dbReference type="ARBA" id="ARBA00022776"/>
    </source>
</evidence>
<protein>
    <recommendedName>
        <fullName evidence="9">Cdc23 domain-containing protein</fullName>
    </recommendedName>
</protein>
<keyword evidence="11" id="KW-1185">Reference proteome</keyword>
<dbReference type="PROSITE" id="PS50005">
    <property type="entry name" value="TPR"/>
    <property type="match status" value="3"/>
</dbReference>
<dbReference type="GO" id="GO:0031145">
    <property type="term" value="P:anaphase-promoting complex-dependent catabolic process"/>
    <property type="evidence" value="ECO:0007669"/>
    <property type="project" value="TreeGrafter"/>
</dbReference>
<feature type="region of interest" description="Disordered" evidence="8">
    <location>
        <begin position="570"/>
        <end position="602"/>
    </location>
</feature>
<dbReference type="Pfam" id="PF13174">
    <property type="entry name" value="TPR_6"/>
    <property type="match status" value="1"/>
</dbReference>
<dbReference type="InterPro" id="IPR019734">
    <property type="entry name" value="TPR_rpt"/>
</dbReference>
<proteinExistence type="predicted"/>
<keyword evidence="1" id="KW-0132">Cell division</keyword>
<evidence type="ECO:0000256" key="4">
    <source>
        <dbReference type="ARBA" id="ARBA00022786"/>
    </source>
</evidence>
<evidence type="ECO:0000256" key="7">
    <source>
        <dbReference type="PROSITE-ProRule" id="PRU00339"/>
    </source>
</evidence>
<dbReference type="SMART" id="SM00028">
    <property type="entry name" value="TPR"/>
    <property type="match status" value="5"/>
</dbReference>
<evidence type="ECO:0000313" key="10">
    <source>
        <dbReference type="EMBL" id="GAU87739.1"/>
    </source>
</evidence>
<feature type="repeat" description="TPR" evidence="7">
    <location>
        <begin position="351"/>
        <end position="384"/>
    </location>
</feature>